<feature type="coiled-coil region" evidence="9">
    <location>
        <begin position="131"/>
        <end position="218"/>
    </location>
</feature>
<dbReference type="GO" id="GO:0005769">
    <property type="term" value="C:early endosome"/>
    <property type="evidence" value="ECO:0007669"/>
    <property type="project" value="UniProtKB-SubCell"/>
</dbReference>
<dbReference type="OMA" id="XFSQYLH"/>
<organism evidence="12 13">
    <name type="scientific">Mola mola</name>
    <name type="common">Ocean sunfish</name>
    <name type="synonym">Tetraodon mola</name>
    <dbReference type="NCBI Taxonomy" id="94237"/>
    <lineage>
        <taxon>Eukaryota</taxon>
        <taxon>Metazoa</taxon>
        <taxon>Chordata</taxon>
        <taxon>Craniata</taxon>
        <taxon>Vertebrata</taxon>
        <taxon>Euteleostomi</taxon>
        <taxon>Actinopterygii</taxon>
        <taxon>Neopterygii</taxon>
        <taxon>Teleostei</taxon>
        <taxon>Neoteleostei</taxon>
        <taxon>Acanthomorphata</taxon>
        <taxon>Eupercaria</taxon>
        <taxon>Tetraodontiformes</taxon>
        <taxon>Molidae</taxon>
        <taxon>Mola</taxon>
    </lineage>
</organism>
<dbReference type="GO" id="GO:0003723">
    <property type="term" value="F:RNA binding"/>
    <property type="evidence" value="ECO:0007669"/>
    <property type="project" value="UniProtKB-KW"/>
</dbReference>
<dbReference type="InterPro" id="IPR040024">
    <property type="entry name" value="PPP1R21"/>
</dbReference>
<dbReference type="STRING" id="94237.ENSMMOP00000004419"/>
<dbReference type="InterPro" id="IPR019343">
    <property type="entry name" value="PPP1R21_N"/>
</dbReference>
<dbReference type="Proteomes" id="UP000261620">
    <property type="component" value="Unplaced"/>
</dbReference>
<dbReference type="Ensembl" id="ENSMMOT00000004497.1">
    <property type="protein sequence ID" value="ENSMMOP00000004419.1"/>
    <property type="gene ID" value="ENSMMOG00000003512.1"/>
</dbReference>
<feature type="coiled-coil region" evidence="9">
    <location>
        <begin position="501"/>
        <end position="528"/>
    </location>
</feature>
<feature type="coiled-coil region" evidence="9">
    <location>
        <begin position="628"/>
        <end position="669"/>
    </location>
</feature>
<feature type="domain" description="Protein phosphatase 1 regulatory subunit 21 N-terminal" evidence="11">
    <location>
        <begin position="12"/>
        <end position="113"/>
    </location>
</feature>
<keyword evidence="13" id="KW-1185">Reference proteome</keyword>
<evidence type="ECO:0000256" key="5">
    <source>
        <dbReference type="ARBA" id="ARBA00023054"/>
    </source>
</evidence>
<dbReference type="PANTHER" id="PTHR21448:SF0">
    <property type="entry name" value="PROTEIN PHOSPHATASE 1 REGULATORY SUBUNIT 21"/>
    <property type="match status" value="1"/>
</dbReference>
<evidence type="ECO:0000256" key="10">
    <source>
        <dbReference type="SAM" id="MobiDB-lite"/>
    </source>
</evidence>
<keyword evidence="5 9" id="KW-0175">Coiled coil</keyword>
<evidence type="ECO:0000256" key="4">
    <source>
        <dbReference type="ARBA" id="ARBA00022884"/>
    </source>
</evidence>
<dbReference type="GO" id="GO:0016020">
    <property type="term" value="C:membrane"/>
    <property type="evidence" value="ECO:0007669"/>
    <property type="project" value="TreeGrafter"/>
</dbReference>
<feature type="compositionally biased region" description="Basic and acidic residues" evidence="10">
    <location>
        <begin position="44"/>
        <end position="58"/>
    </location>
</feature>
<comment type="subcellular location">
    <subcellularLocation>
        <location evidence="1">Early endosome</location>
    </subcellularLocation>
</comment>
<dbReference type="Pfam" id="PF10212">
    <property type="entry name" value="PPP1R21_helical"/>
    <property type="match status" value="1"/>
</dbReference>
<evidence type="ECO:0000259" key="11">
    <source>
        <dbReference type="SMART" id="SM01254"/>
    </source>
</evidence>
<reference evidence="12" key="2">
    <citation type="submission" date="2025-09" db="UniProtKB">
        <authorList>
            <consortium name="Ensembl"/>
        </authorList>
    </citation>
    <scope>IDENTIFICATION</scope>
</reference>
<dbReference type="Pfam" id="PF10205">
    <property type="entry name" value="KLRAQ"/>
    <property type="match status" value="1"/>
</dbReference>
<evidence type="ECO:0000256" key="3">
    <source>
        <dbReference type="ARBA" id="ARBA00022753"/>
    </source>
</evidence>
<evidence type="ECO:0000256" key="7">
    <source>
        <dbReference type="ARBA" id="ARBA00031617"/>
    </source>
</evidence>
<evidence type="ECO:0000313" key="12">
    <source>
        <dbReference type="Ensembl" id="ENSMMOP00000004419.1"/>
    </source>
</evidence>
<dbReference type="PANTHER" id="PTHR21448">
    <property type="entry name" value="SMOOTH MUSCLE MYOSIN HEAVY CHAIN-RELATED"/>
    <property type="match status" value="1"/>
</dbReference>
<proteinExistence type="predicted"/>
<keyword evidence="3" id="KW-0967">Endosome</keyword>
<name>A0A3Q3W763_MOLML</name>
<keyword evidence="4" id="KW-0694">RNA-binding</keyword>
<protein>
    <recommendedName>
        <fullName evidence="2">Protein phosphatase 1 regulatory subunit 21</fullName>
    </recommendedName>
    <alternativeName>
        <fullName evidence="7">Coiled-coil domain-containing protein 128</fullName>
    </alternativeName>
    <alternativeName>
        <fullName evidence="8">Ferry endosomal RAB5 effector complex subunit 2</fullName>
    </alternativeName>
    <alternativeName>
        <fullName evidence="6">KLRAQ motif-containing protein 1</fullName>
    </alternativeName>
</protein>
<sequence length="712" mass="80439">MANVTDLQTKYTKLAQEYSKLRAQNQVLKKAVVDEQANSVSLKEQLKQRDQSLRKQEQEMDSLSFRNQQLTKRVELLQEELAASEAKGKKGKSRGDSPSQHSLETKNVFDEDLQKKIEENERLHIQFYEAGEQHKRQEAELQARLQELEKGSEQHQAVVDGLTTKYMDTIERLQSDKARLEVKAQTLERETKECRMRTEECQQQLRQCQSELNRQVKQSSSVIQEKVPFNDTSEYLLKARDVAGQALSFIQDLVAALLNFHSYTEQRVHIYPRDSSIEPISPLNQKFSQYLHENAAYVRPLEDSFLQLHQSITEDTVTVLETVVKLKSFADNFSSYTHFLQKILPYQLKRSALCVLECAVPLCTAALTAKNQELQSDIKRVTSVFVKLQNYINILALPSKLTEIHSDALPQSSTSAVFTQLAGCLHSLNDAIKEMSKHYNQKASLEMELPTVTQKLSNTSDCLLGSLSSLTSSTGKPRPQSVPYNEALSNRRVLTSSTESREGLAQQVQQSQEKIARLEQEKEHWLLEAQLGKVRLEKENLRIADLEAQLAAALGGSPNSQAVATGSLAQSHEDTEKAVGGETLCTSLVGDDESREQLIKTHYMARVGELTTQLQISDSKAVHFHSECRALAKRLAIAEKARESLSEELKLANQNITRLQDELATTKRSYEDQLSMMSDHLCSMNETLSKQREEIDMLKLGSKGNAKKNKGR</sequence>
<evidence type="ECO:0000256" key="6">
    <source>
        <dbReference type="ARBA" id="ARBA00031361"/>
    </source>
</evidence>
<reference evidence="12" key="1">
    <citation type="submission" date="2025-08" db="UniProtKB">
        <authorList>
            <consortium name="Ensembl"/>
        </authorList>
    </citation>
    <scope>IDENTIFICATION</scope>
</reference>
<accession>A0A3Q3W763</accession>
<feature type="region of interest" description="Disordered" evidence="10">
    <location>
        <begin position="39"/>
        <end position="63"/>
    </location>
</feature>
<evidence type="ECO:0000256" key="1">
    <source>
        <dbReference type="ARBA" id="ARBA00004412"/>
    </source>
</evidence>
<dbReference type="InterPro" id="IPR049372">
    <property type="entry name" value="PPP1R21_C"/>
</dbReference>
<dbReference type="InterPro" id="IPR019348">
    <property type="entry name" value="PPP1R21_six_helix"/>
</dbReference>
<dbReference type="Pfam" id="PF21636">
    <property type="entry name" value="PPP1R21_C"/>
    <property type="match status" value="1"/>
</dbReference>
<evidence type="ECO:0000256" key="2">
    <source>
        <dbReference type="ARBA" id="ARBA00020102"/>
    </source>
</evidence>
<evidence type="ECO:0000313" key="13">
    <source>
        <dbReference type="Proteomes" id="UP000261620"/>
    </source>
</evidence>
<feature type="region of interest" description="Disordered" evidence="10">
    <location>
        <begin position="83"/>
        <end position="108"/>
    </location>
</feature>
<evidence type="ECO:0000256" key="8">
    <source>
        <dbReference type="ARBA" id="ARBA00044824"/>
    </source>
</evidence>
<dbReference type="SMART" id="SM01254">
    <property type="entry name" value="KLRAQ"/>
    <property type="match status" value="1"/>
</dbReference>
<dbReference type="AlphaFoldDB" id="A0A3Q3W763"/>
<evidence type="ECO:0000256" key="9">
    <source>
        <dbReference type="SAM" id="Coils"/>
    </source>
</evidence>